<dbReference type="RefSeq" id="WP_045749401.1">
    <property type="nucleotide sequence ID" value="NZ_FUZK01000001.1"/>
</dbReference>
<feature type="chain" id="PRO_5001593615" description="Lipoprotein" evidence="1">
    <location>
        <begin position="20"/>
        <end position="159"/>
    </location>
</feature>
<evidence type="ECO:0000313" key="2">
    <source>
        <dbReference type="EMBL" id="CDR30924.1"/>
    </source>
</evidence>
<dbReference type="AlphaFoldDB" id="A0A061ABY9"/>
<feature type="signal peptide" evidence="1">
    <location>
        <begin position="1"/>
        <end position="19"/>
    </location>
</feature>
<protein>
    <recommendedName>
        <fullName evidence="4">Lipoprotein</fullName>
    </recommendedName>
</protein>
<sequence length="159" mass="17872">MIKKLIGLMVAMLMLFSLAACNKSEEVKVGRLESLQEAYNKNLLNEQDLMSIAYYHGSLGGVAGTFIPTPKEPETLSVETLNKIRQVFFKTYVEPKVDDFDIVTIDDVEVLIYYGTYNGVVVVRMKDNFGFVGVIRKIVIAGITFEYSSGNDILVWIDK</sequence>
<evidence type="ECO:0000313" key="3">
    <source>
        <dbReference type="Proteomes" id="UP000032434"/>
    </source>
</evidence>
<dbReference type="InParanoid" id="A0A061ABY9"/>
<gene>
    <name evidence="2" type="ORF">Aocu_08510</name>
</gene>
<organism evidence="2 3">
    <name type="scientific">Acholeplasma oculi</name>
    <dbReference type="NCBI Taxonomy" id="35623"/>
    <lineage>
        <taxon>Bacteria</taxon>
        <taxon>Bacillati</taxon>
        <taxon>Mycoplasmatota</taxon>
        <taxon>Mollicutes</taxon>
        <taxon>Acholeplasmatales</taxon>
        <taxon>Acholeplasmataceae</taxon>
        <taxon>Acholeplasma</taxon>
    </lineage>
</organism>
<reference evidence="3" key="1">
    <citation type="submission" date="2014-05" db="EMBL/GenBank/DDBJ databases">
        <authorList>
            <person name="Kube M."/>
        </authorList>
    </citation>
    <scope>NUCLEOTIDE SEQUENCE [LARGE SCALE GENOMIC DNA]</scope>
</reference>
<dbReference type="KEGG" id="aoc:Aocu_08510"/>
<dbReference type="PROSITE" id="PS51257">
    <property type="entry name" value="PROKAR_LIPOPROTEIN"/>
    <property type="match status" value="1"/>
</dbReference>
<dbReference type="STRING" id="35623.Aocu_08510"/>
<evidence type="ECO:0000256" key="1">
    <source>
        <dbReference type="SAM" id="SignalP"/>
    </source>
</evidence>
<name>A0A061ABY9_9MOLU</name>
<keyword evidence="1" id="KW-0732">Signal</keyword>
<evidence type="ECO:0008006" key="4">
    <source>
        <dbReference type="Google" id="ProtNLM"/>
    </source>
</evidence>
<keyword evidence="3" id="KW-1185">Reference proteome</keyword>
<proteinExistence type="predicted"/>
<dbReference type="EMBL" id="LK028559">
    <property type="protein sequence ID" value="CDR30924.1"/>
    <property type="molecule type" value="Genomic_DNA"/>
</dbReference>
<accession>A0A061ABY9</accession>
<dbReference type="Proteomes" id="UP000032434">
    <property type="component" value="Chromosome 1"/>
</dbReference>
<dbReference type="PATRIC" id="fig|35623.3.peg.851"/>
<dbReference type="HOGENOM" id="CLU_1657003_0_0_14"/>